<keyword evidence="1" id="KW-0234">DNA repair</keyword>
<dbReference type="EC" id="2.7.7.7" evidence="1"/>
<dbReference type="GO" id="GO:0003677">
    <property type="term" value="F:DNA binding"/>
    <property type="evidence" value="ECO:0007669"/>
    <property type="project" value="UniProtKB-UniRule"/>
</dbReference>
<dbReference type="AlphaFoldDB" id="A0AAD9GIP9"/>
<dbReference type="Proteomes" id="UP001259832">
    <property type="component" value="Unassembled WGS sequence"/>
</dbReference>
<evidence type="ECO:0000313" key="3">
    <source>
        <dbReference type="EMBL" id="KAK1939284.1"/>
    </source>
</evidence>
<dbReference type="InterPro" id="IPR022312">
    <property type="entry name" value="DNA_pol_X"/>
</dbReference>
<protein>
    <recommendedName>
        <fullName evidence="1">DNA polymerase</fullName>
        <ecNumber evidence="1">2.7.7.7</ecNumber>
    </recommendedName>
</protein>
<keyword evidence="1" id="KW-0808">Transferase</keyword>
<dbReference type="InterPro" id="IPR002008">
    <property type="entry name" value="DNA_pol_X_beta-like"/>
</dbReference>
<dbReference type="GO" id="GO:0006303">
    <property type="term" value="P:double-strand break repair via nonhomologous end joining"/>
    <property type="evidence" value="ECO:0007669"/>
    <property type="project" value="TreeGrafter"/>
</dbReference>
<feature type="compositionally biased region" description="Polar residues" evidence="2">
    <location>
        <begin position="43"/>
        <end position="64"/>
    </location>
</feature>
<keyword evidence="1" id="KW-0227">DNA damage</keyword>
<sequence>MHPQSKRKFFADLALLLDENPPEIRPLKCAFFGPELPEDATASLPSSESQTQPMPTLSETQTQPMPLRLSDTFSETQPMPSGDFNSETQPMPSSDSYSETQMMPMPSGDSFDSVDFGIPRIRSSGGSSLGASQQHNDSMADSLFFLPQNLVSNSTSQKRQDPCVRFEFDVGTEVGASNTSAVKRTPLPVTTLVNCGIVSEKPPVTVRLELADYYDTDRMCELTPCWLRSDRASCEIHQTPIQRPMLLFCIQALDEYISRIEWLGQQRWRMEACKVARRVFTAMWEAHVLDAASSGRDVVLTEYLSKKLVLPGVGIDAWRIIARYWDKYKQNYLHQQELYFSDALGCGATQTSSRWDSVRALLHIYGMKPSQALRLVEQQGVDQIDSCELTEKQLRSVAHGLPSIEHLQVGIEYLASSKKNSAAIARRPMISQQDGKTAFHAILIHLTKWKEDVQVFPCGSFSRGAAFISVLDVLVAVPSPRNNSRSLKPDGKMFDEVVAALTSANVIQNGMIRRVSCTRGVCILSFKNSSILLDLKVCSLPRSWFALLYFTGPENFAINFFTELLQRSMRELPDTSFECVYASVAEALGQEALLEIASEKDLFDLVDREYVRPTDRI</sequence>
<comment type="subcellular location">
    <subcellularLocation>
        <location evidence="1">Nucleus</location>
    </subcellularLocation>
</comment>
<comment type="similarity">
    <text evidence="1">Belongs to the DNA polymerase type-X family.</text>
</comment>
<name>A0AAD9GIP9_9STRA</name>
<accession>A0AAD9GIP9</accession>
<dbReference type="PRINTS" id="PR00870">
    <property type="entry name" value="DNAPOLXBETA"/>
</dbReference>
<dbReference type="PANTHER" id="PTHR11276:SF28">
    <property type="entry name" value="DNA POLYMERASE LAMBDA"/>
    <property type="match status" value="1"/>
</dbReference>
<dbReference type="PANTHER" id="PTHR11276">
    <property type="entry name" value="DNA POLYMERASE TYPE-X FAMILY MEMBER"/>
    <property type="match status" value="1"/>
</dbReference>
<evidence type="ECO:0000256" key="2">
    <source>
        <dbReference type="SAM" id="MobiDB-lite"/>
    </source>
</evidence>
<comment type="catalytic activity">
    <reaction evidence="1">
        <text>DNA(n) + a 2'-deoxyribonucleoside 5'-triphosphate = DNA(n+1) + diphosphate</text>
        <dbReference type="Rhea" id="RHEA:22508"/>
        <dbReference type="Rhea" id="RHEA-COMP:17339"/>
        <dbReference type="Rhea" id="RHEA-COMP:17340"/>
        <dbReference type="ChEBI" id="CHEBI:33019"/>
        <dbReference type="ChEBI" id="CHEBI:61560"/>
        <dbReference type="ChEBI" id="CHEBI:173112"/>
        <dbReference type="EC" id="2.7.7.7"/>
    </reaction>
</comment>
<gene>
    <name evidence="3" type="ORF">P3T76_008668</name>
</gene>
<evidence type="ECO:0000256" key="1">
    <source>
        <dbReference type="RuleBase" id="RU366014"/>
    </source>
</evidence>
<dbReference type="GO" id="GO:0005634">
    <property type="term" value="C:nucleus"/>
    <property type="evidence" value="ECO:0007669"/>
    <property type="project" value="UniProtKB-SubCell"/>
</dbReference>
<reference evidence="3" key="1">
    <citation type="submission" date="2023-08" db="EMBL/GenBank/DDBJ databases">
        <title>Reference Genome Resource for the Citrus Pathogen Phytophthora citrophthora.</title>
        <authorList>
            <person name="Moller H."/>
            <person name="Coetzee B."/>
            <person name="Rose L.J."/>
            <person name="Van Niekerk J.M."/>
        </authorList>
    </citation>
    <scope>NUCLEOTIDE SEQUENCE</scope>
    <source>
        <strain evidence="3">STE-U-9442</strain>
    </source>
</reference>
<dbReference type="GO" id="GO:0046872">
    <property type="term" value="F:metal ion binding"/>
    <property type="evidence" value="ECO:0007669"/>
    <property type="project" value="UniProtKB-UniRule"/>
</dbReference>
<evidence type="ECO:0000313" key="4">
    <source>
        <dbReference type="Proteomes" id="UP001259832"/>
    </source>
</evidence>
<organism evidence="3 4">
    <name type="scientific">Phytophthora citrophthora</name>
    <dbReference type="NCBI Taxonomy" id="4793"/>
    <lineage>
        <taxon>Eukaryota</taxon>
        <taxon>Sar</taxon>
        <taxon>Stramenopiles</taxon>
        <taxon>Oomycota</taxon>
        <taxon>Peronosporomycetes</taxon>
        <taxon>Peronosporales</taxon>
        <taxon>Peronosporaceae</taxon>
        <taxon>Phytophthora</taxon>
    </lineage>
</organism>
<comment type="function">
    <text evidence="1">DNA polymerase that functions in several pathways of DNA repair. Involved in base excision repair (BER) responsible for repair of lesions that give rise to abasic (AP) sites in DNA. Also contributes to DNA double-strand break repair by non-homologous end joining and homologous recombination. Has both template-dependent and template-independent (terminal transferase) DNA polymerase activities. Has also a 5'-deoxyribose-5-phosphate lyase (dRP lyase) activity.</text>
</comment>
<keyword evidence="1" id="KW-0239">DNA-directed DNA polymerase</keyword>
<dbReference type="EMBL" id="JASMQC010000016">
    <property type="protein sequence ID" value="KAK1939284.1"/>
    <property type="molecule type" value="Genomic_DNA"/>
</dbReference>
<proteinExistence type="inferred from homology"/>
<feature type="region of interest" description="Disordered" evidence="2">
    <location>
        <begin position="36"/>
        <end position="106"/>
    </location>
</feature>
<dbReference type="SUPFAM" id="SSF81301">
    <property type="entry name" value="Nucleotidyltransferase"/>
    <property type="match status" value="1"/>
</dbReference>
<dbReference type="InterPro" id="IPR043519">
    <property type="entry name" value="NT_sf"/>
</dbReference>
<keyword evidence="1" id="KW-0548">Nucleotidyltransferase</keyword>
<keyword evidence="1" id="KW-0539">Nucleus</keyword>
<dbReference type="Gene3D" id="3.30.460.10">
    <property type="entry name" value="Beta Polymerase, domain 2"/>
    <property type="match status" value="1"/>
</dbReference>
<comment type="caution">
    <text evidence="3">The sequence shown here is derived from an EMBL/GenBank/DDBJ whole genome shotgun (WGS) entry which is preliminary data.</text>
</comment>
<keyword evidence="4" id="KW-1185">Reference proteome</keyword>
<feature type="compositionally biased region" description="Polar residues" evidence="2">
    <location>
        <begin position="71"/>
        <end position="101"/>
    </location>
</feature>
<dbReference type="GO" id="GO:0003887">
    <property type="term" value="F:DNA-directed DNA polymerase activity"/>
    <property type="evidence" value="ECO:0007669"/>
    <property type="project" value="UniProtKB-UniRule"/>
</dbReference>